<gene>
    <name evidence="2" type="ORF">BCON_0040g00250</name>
</gene>
<dbReference type="CDD" id="cd02440">
    <property type="entry name" value="AdoMet_MTases"/>
    <property type="match status" value="1"/>
</dbReference>
<dbReference type="GO" id="GO:0008168">
    <property type="term" value="F:methyltransferase activity"/>
    <property type="evidence" value="ECO:0007669"/>
    <property type="project" value="TreeGrafter"/>
</dbReference>
<dbReference type="InterPro" id="IPR029063">
    <property type="entry name" value="SAM-dependent_MTases_sf"/>
</dbReference>
<evidence type="ECO:0008006" key="4">
    <source>
        <dbReference type="Google" id="ProtNLM"/>
    </source>
</evidence>
<dbReference type="SUPFAM" id="SSF53335">
    <property type="entry name" value="S-adenosyl-L-methionine-dependent methyltransferases"/>
    <property type="match status" value="1"/>
</dbReference>
<evidence type="ECO:0000313" key="3">
    <source>
        <dbReference type="Proteomes" id="UP000297527"/>
    </source>
</evidence>
<feature type="region of interest" description="Disordered" evidence="1">
    <location>
        <begin position="1"/>
        <end position="23"/>
    </location>
</feature>
<dbReference type="Gene3D" id="3.40.50.150">
    <property type="entry name" value="Vaccinia Virus protein VP39"/>
    <property type="match status" value="1"/>
</dbReference>
<dbReference type="Pfam" id="PF13489">
    <property type="entry name" value="Methyltransf_23"/>
    <property type="match status" value="1"/>
</dbReference>
<protein>
    <recommendedName>
        <fullName evidence="4">Methyltransferase domain-containing protein</fullName>
    </recommendedName>
</protein>
<accession>A0A4Z1IK55</accession>
<keyword evidence="3" id="KW-1185">Reference proteome</keyword>
<dbReference type="OrthoDB" id="2013972at2759"/>
<dbReference type="PANTHER" id="PTHR43591">
    <property type="entry name" value="METHYLTRANSFERASE"/>
    <property type="match status" value="1"/>
</dbReference>
<name>A0A4Z1IK55_9HELO</name>
<sequence>MNDTEGEQLDLMSNPSDIQGAISRPNEAGVDAVSLTNMYSTEHIPSTNIHSNQNVTTDIHTSSYGHHGSAAAEPQIAGAPGLEVDSVQSSNSSDADSAMGDSFISSTASIRESVYEYVEEMAGHITHIIRENTFSLMMMPSKRDWLMISDLQHHLFSLLFDGVLHLAPLPSELHNVLDIGTGTGLWATEFAQKYPSAQVIGTDLSPIQPIYVPPNCSFEVNDAEEPWNYSQKFDYIHGRAMVCCFSDPAGVINSAYDSLRPGGYFEMQDPQMPIVSIDSSINGTALEEWVRVSCLAAERRGRKVTNSRHYGKWMAEAGFVDIVEKHFFWPCNPWVGGEKERLLAMWTQQNLLDGIEGMTMRNLTAGLGWTPEQVEILLVGVRKDLQNKRINFYVDVVVFYGRKPGSAELENGEDSD</sequence>
<dbReference type="AlphaFoldDB" id="A0A4Z1IK55"/>
<dbReference type="PANTHER" id="PTHR43591:SF102">
    <property type="entry name" value="S-ADENOSYL-L-METHIONINE-DEPENDENT METHYLTRANSFERASE"/>
    <property type="match status" value="1"/>
</dbReference>
<evidence type="ECO:0000256" key="1">
    <source>
        <dbReference type="SAM" id="MobiDB-lite"/>
    </source>
</evidence>
<evidence type="ECO:0000313" key="2">
    <source>
        <dbReference type="EMBL" id="TGO59882.1"/>
    </source>
</evidence>
<dbReference type="EMBL" id="PQXN01000040">
    <property type="protein sequence ID" value="TGO59882.1"/>
    <property type="molecule type" value="Genomic_DNA"/>
</dbReference>
<comment type="caution">
    <text evidence="2">The sequence shown here is derived from an EMBL/GenBank/DDBJ whole genome shotgun (WGS) entry which is preliminary data.</text>
</comment>
<dbReference type="Proteomes" id="UP000297527">
    <property type="component" value="Unassembled WGS sequence"/>
</dbReference>
<proteinExistence type="predicted"/>
<organism evidence="2 3">
    <name type="scientific">Botryotinia convoluta</name>
    <dbReference type="NCBI Taxonomy" id="54673"/>
    <lineage>
        <taxon>Eukaryota</taxon>
        <taxon>Fungi</taxon>
        <taxon>Dikarya</taxon>
        <taxon>Ascomycota</taxon>
        <taxon>Pezizomycotina</taxon>
        <taxon>Leotiomycetes</taxon>
        <taxon>Helotiales</taxon>
        <taxon>Sclerotiniaceae</taxon>
        <taxon>Botryotinia</taxon>
    </lineage>
</organism>
<reference evidence="2 3" key="1">
    <citation type="submission" date="2017-12" db="EMBL/GenBank/DDBJ databases">
        <title>Comparative genomics of Botrytis spp.</title>
        <authorList>
            <person name="Valero-Jimenez C.A."/>
            <person name="Tapia P."/>
            <person name="Veloso J."/>
            <person name="Silva-Moreno E."/>
            <person name="Staats M."/>
            <person name="Valdes J.H."/>
            <person name="Van Kan J.A.L."/>
        </authorList>
    </citation>
    <scope>NUCLEOTIDE SEQUENCE [LARGE SCALE GENOMIC DNA]</scope>
    <source>
        <strain evidence="2 3">MUCL11595</strain>
    </source>
</reference>